<protein>
    <submittedName>
        <fullName evidence="1">Uncharacterized protein</fullName>
    </submittedName>
</protein>
<dbReference type="Proteomes" id="UP000297814">
    <property type="component" value="Unassembled WGS sequence"/>
</dbReference>
<keyword evidence="2" id="KW-1185">Reference proteome</keyword>
<reference evidence="1 2" key="1">
    <citation type="submission" date="2017-12" db="EMBL/GenBank/DDBJ databases">
        <title>Comparative genomics of Botrytis spp.</title>
        <authorList>
            <person name="Valero-Jimenez C.A."/>
            <person name="Tapia P."/>
            <person name="Veloso J."/>
            <person name="Silva-Moreno E."/>
            <person name="Staats M."/>
            <person name="Valdes J.H."/>
            <person name="Van Kan J.A.L."/>
        </authorList>
    </citation>
    <scope>NUCLEOTIDE SEQUENCE [LARGE SCALE GENOMIC DNA]</scope>
    <source>
        <strain evidence="1 2">Bh0001</strain>
    </source>
</reference>
<proteinExistence type="predicted"/>
<dbReference type="EMBL" id="PQXK01000157">
    <property type="protein sequence ID" value="TGO35454.1"/>
    <property type="molecule type" value="Genomic_DNA"/>
</dbReference>
<sequence>MANIQPPPAPIEPTPTCARCVMKVALDPTSRCILHQASRRAIAMKADAKCTYCRDQRGRCFKCPSALKPEILELQQRAQDYNTWVDGQNLLPPALSSTWVLPKKNVPAVCPSNAPDVYRELHRAQKVVTNGIRRAEKGISGWKTMRKGMRNIIIRLDPVVRNGDHRGYWW</sequence>
<evidence type="ECO:0000313" key="1">
    <source>
        <dbReference type="EMBL" id="TGO35454.1"/>
    </source>
</evidence>
<gene>
    <name evidence="1" type="ORF">BHYA_0157g00060</name>
</gene>
<accession>A0A4Z1GEM5</accession>
<name>A0A4Z1GEM5_9HELO</name>
<organism evidence="1 2">
    <name type="scientific">Botrytis hyacinthi</name>
    <dbReference type="NCBI Taxonomy" id="278943"/>
    <lineage>
        <taxon>Eukaryota</taxon>
        <taxon>Fungi</taxon>
        <taxon>Dikarya</taxon>
        <taxon>Ascomycota</taxon>
        <taxon>Pezizomycotina</taxon>
        <taxon>Leotiomycetes</taxon>
        <taxon>Helotiales</taxon>
        <taxon>Sclerotiniaceae</taxon>
        <taxon>Botrytis</taxon>
    </lineage>
</organism>
<dbReference type="AlphaFoldDB" id="A0A4Z1GEM5"/>
<comment type="caution">
    <text evidence="1">The sequence shown here is derived from an EMBL/GenBank/DDBJ whole genome shotgun (WGS) entry which is preliminary data.</text>
</comment>
<evidence type="ECO:0000313" key="2">
    <source>
        <dbReference type="Proteomes" id="UP000297814"/>
    </source>
</evidence>